<evidence type="ECO:0000256" key="5">
    <source>
        <dbReference type="ARBA" id="ARBA00022989"/>
    </source>
</evidence>
<feature type="domain" description="Peptidase M50" evidence="8">
    <location>
        <begin position="170"/>
        <end position="250"/>
    </location>
</feature>
<evidence type="ECO:0000313" key="9">
    <source>
        <dbReference type="EMBL" id="PZX52957.1"/>
    </source>
</evidence>
<dbReference type="GO" id="GO:0006508">
    <property type="term" value="P:proteolysis"/>
    <property type="evidence" value="ECO:0007669"/>
    <property type="project" value="InterPro"/>
</dbReference>
<sequence length="665" mass="71834">MDLPRPALVKQIELHLSVEGRGFSYLLCDRVSGQILRLSRQAALAYRGFAGAALGDAAARDRLSQEDAKRGFTALAWLRQMRDGARFTKKRFNPLQMQIPLLDASRLQPPLEGLARRCFGWPGAATLVLLALVVLVLGIRNDWAIMVEFRDVFSVEALLTFGLVSPFLKLIHETGHLLAATRCGVRLRKAGLNLIGLYPIPYVDCSEADLVATRGQRILISAAGILTDIAVGLTLFICWHLTDGAELRQVLGRAFVFSVFSSIVFNANPLMRMDGYFILADVLGHRNLGTDATASLRRLWRSGLGLTAQPPRFRLRTEMVLALYGLASMIYRWFILATLVWNLLPRYLGVGLIVGAWGGWLMFVGPLLQKVRAVPPPGPEAAPVEGKPRRRAFAALAGLALVGLAFVPLSPVTVIDMAPDTLATYSVTVDRPGAVLRAAAPDARVEAGQPLLALENADIASRLALAELRRAEADLARRIDTAVGAAGAQRGAEQVATAEAQLALARADAAALQIAASAAGRFTLTRVLHPGEYLAAGAVIGQFLPEAEQTVLVGAFPESRVQHFDRGLSDITLRVGGRYLPVATDRARLAEEVRTDAEAATAQRSFTLRLAFDASPAGFGPGGAQARIAFAPIPVWRHAAGWVAAKIAQFRDAEIAERQQRLENT</sequence>
<feature type="transmembrane region" description="Helical" evidence="7">
    <location>
        <begin position="392"/>
        <end position="409"/>
    </location>
</feature>
<comment type="caution">
    <text evidence="9">The sequence shown here is derived from an EMBL/GenBank/DDBJ whole genome shotgun (WGS) entry which is preliminary data.</text>
</comment>
<dbReference type="InterPro" id="IPR008915">
    <property type="entry name" value="Peptidase_M50"/>
</dbReference>
<dbReference type="EMBL" id="QKZS01000007">
    <property type="protein sequence ID" value="PZX52957.1"/>
    <property type="molecule type" value="Genomic_DNA"/>
</dbReference>
<feature type="transmembrane region" description="Helical" evidence="7">
    <location>
        <begin position="218"/>
        <end position="242"/>
    </location>
</feature>
<gene>
    <name evidence="9" type="ORF">LX76_02588</name>
</gene>
<name>A0A2W7RB48_9RHOB</name>
<feature type="transmembrane region" description="Helical" evidence="7">
    <location>
        <begin position="347"/>
        <end position="368"/>
    </location>
</feature>
<keyword evidence="4 7" id="KW-0812">Transmembrane</keyword>
<feature type="transmembrane region" description="Helical" evidence="7">
    <location>
        <begin position="321"/>
        <end position="341"/>
    </location>
</feature>
<feature type="transmembrane region" description="Helical" evidence="7">
    <location>
        <begin position="254"/>
        <end position="271"/>
    </location>
</feature>
<proteinExistence type="inferred from homology"/>
<comment type="subcellular location">
    <subcellularLocation>
        <location evidence="2">Membrane</location>
        <topology evidence="2">Multi-pass membrane protein</topology>
    </subcellularLocation>
</comment>
<dbReference type="CDD" id="cd05709">
    <property type="entry name" value="S2P-M50"/>
    <property type="match status" value="1"/>
</dbReference>
<dbReference type="AlphaFoldDB" id="A0A2W7RB48"/>
<dbReference type="Proteomes" id="UP000249538">
    <property type="component" value="Unassembled WGS sequence"/>
</dbReference>
<feature type="transmembrane region" description="Helical" evidence="7">
    <location>
        <begin position="119"/>
        <end position="139"/>
    </location>
</feature>
<keyword evidence="6 7" id="KW-0472">Membrane</keyword>
<evidence type="ECO:0000256" key="7">
    <source>
        <dbReference type="SAM" id="Phobius"/>
    </source>
</evidence>
<dbReference type="RefSeq" id="WP_107662178.1">
    <property type="nucleotide sequence ID" value="NZ_QKZS01000007.1"/>
</dbReference>
<dbReference type="Pfam" id="PF02163">
    <property type="entry name" value="Peptidase_M50"/>
    <property type="match status" value="1"/>
</dbReference>
<reference evidence="9 10" key="1">
    <citation type="submission" date="2018-06" db="EMBL/GenBank/DDBJ databases">
        <title>Genomic Encyclopedia of Archaeal and Bacterial Type Strains, Phase II (KMG-II): from individual species to whole genera.</title>
        <authorList>
            <person name="Goeker M."/>
        </authorList>
    </citation>
    <scope>NUCLEOTIDE SEQUENCE [LARGE SCALE GENOMIC DNA]</scope>
    <source>
        <strain evidence="9 10">DSM 18774</strain>
    </source>
</reference>
<evidence type="ECO:0000256" key="6">
    <source>
        <dbReference type="ARBA" id="ARBA00023136"/>
    </source>
</evidence>
<organism evidence="9 10">
    <name type="scientific">Cereibacter changlensis</name>
    <dbReference type="NCBI Taxonomy" id="402884"/>
    <lineage>
        <taxon>Bacteria</taxon>
        <taxon>Pseudomonadati</taxon>
        <taxon>Pseudomonadota</taxon>
        <taxon>Alphaproteobacteria</taxon>
        <taxon>Rhodobacterales</taxon>
        <taxon>Paracoccaceae</taxon>
        <taxon>Cereibacter</taxon>
    </lineage>
</organism>
<evidence type="ECO:0000256" key="1">
    <source>
        <dbReference type="ARBA" id="ARBA00001947"/>
    </source>
</evidence>
<evidence type="ECO:0000256" key="2">
    <source>
        <dbReference type="ARBA" id="ARBA00004141"/>
    </source>
</evidence>
<accession>A0A2W7RB48</accession>
<dbReference type="GO" id="GO:0016020">
    <property type="term" value="C:membrane"/>
    <property type="evidence" value="ECO:0007669"/>
    <property type="project" value="UniProtKB-SubCell"/>
</dbReference>
<evidence type="ECO:0000313" key="10">
    <source>
        <dbReference type="Proteomes" id="UP000249538"/>
    </source>
</evidence>
<evidence type="ECO:0000259" key="8">
    <source>
        <dbReference type="Pfam" id="PF02163"/>
    </source>
</evidence>
<evidence type="ECO:0000256" key="3">
    <source>
        <dbReference type="ARBA" id="ARBA00007931"/>
    </source>
</evidence>
<comment type="similarity">
    <text evidence="3">Belongs to the peptidase M50B family.</text>
</comment>
<protein>
    <recommendedName>
        <fullName evidence="8">Peptidase M50 domain-containing protein</fullName>
    </recommendedName>
</protein>
<evidence type="ECO:0000256" key="4">
    <source>
        <dbReference type="ARBA" id="ARBA00022692"/>
    </source>
</evidence>
<comment type="cofactor">
    <cofactor evidence="1">
        <name>Zn(2+)</name>
        <dbReference type="ChEBI" id="CHEBI:29105"/>
    </cofactor>
</comment>
<keyword evidence="5 7" id="KW-1133">Transmembrane helix</keyword>